<sequence>MMLKKVLQVKGLKQNWLAAKLGVSSVTVSNWCSGKTQPNSVHLGKLTTILGVELKNEKNANG</sequence>
<dbReference type="Pfam" id="PF01381">
    <property type="entry name" value="HTH_3"/>
    <property type="match status" value="1"/>
</dbReference>
<dbReference type="SMART" id="SM00530">
    <property type="entry name" value="HTH_XRE"/>
    <property type="match status" value="1"/>
</dbReference>
<dbReference type="RefSeq" id="WP_382316040.1">
    <property type="nucleotide sequence ID" value="NZ_JBHUFD010000006.1"/>
</dbReference>
<dbReference type="InterPro" id="IPR001387">
    <property type="entry name" value="Cro/C1-type_HTH"/>
</dbReference>
<evidence type="ECO:0000259" key="1">
    <source>
        <dbReference type="PROSITE" id="PS50943"/>
    </source>
</evidence>
<dbReference type="SUPFAM" id="SSF47413">
    <property type="entry name" value="lambda repressor-like DNA-binding domains"/>
    <property type="match status" value="1"/>
</dbReference>
<organism evidence="2 3">
    <name type="scientific">Hymenobacter bucti</name>
    <dbReference type="NCBI Taxonomy" id="1844114"/>
    <lineage>
        <taxon>Bacteria</taxon>
        <taxon>Pseudomonadati</taxon>
        <taxon>Bacteroidota</taxon>
        <taxon>Cytophagia</taxon>
        <taxon>Cytophagales</taxon>
        <taxon>Hymenobacteraceae</taxon>
        <taxon>Hymenobacter</taxon>
    </lineage>
</organism>
<feature type="domain" description="HTH cro/C1-type" evidence="1">
    <location>
        <begin position="3"/>
        <end position="54"/>
    </location>
</feature>
<dbReference type="EMBL" id="JBHUFD010000006">
    <property type="protein sequence ID" value="MFD1874333.1"/>
    <property type="molecule type" value="Genomic_DNA"/>
</dbReference>
<name>A0ABW4QXL6_9BACT</name>
<evidence type="ECO:0000313" key="2">
    <source>
        <dbReference type="EMBL" id="MFD1874333.1"/>
    </source>
</evidence>
<dbReference type="Proteomes" id="UP001597197">
    <property type="component" value="Unassembled WGS sequence"/>
</dbReference>
<dbReference type="PROSITE" id="PS50943">
    <property type="entry name" value="HTH_CROC1"/>
    <property type="match status" value="1"/>
</dbReference>
<gene>
    <name evidence="2" type="ORF">ACFSDX_17945</name>
</gene>
<dbReference type="Gene3D" id="1.10.260.40">
    <property type="entry name" value="lambda repressor-like DNA-binding domains"/>
    <property type="match status" value="1"/>
</dbReference>
<dbReference type="InterPro" id="IPR010982">
    <property type="entry name" value="Lambda_DNA-bd_dom_sf"/>
</dbReference>
<dbReference type="CDD" id="cd00093">
    <property type="entry name" value="HTH_XRE"/>
    <property type="match status" value="1"/>
</dbReference>
<evidence type="ECO:0000313" key="3">
    <source>
        <dbReference type="Proteomes" id="UP001597197"/>
    </source>
</evidence>
<keyword evidence="3" id="KW-1185">Reference proteome</keyword>
<reference evidence="3" key="1">
    <citation type="journal article" date="2019" name="Int. J. Syst. Evol. Microbiol.">
        <title>The Global Catalogue of Microorganisms (GCM) 10K type strain sequencing project: providing services to taxonomists for standard genome sequencing and annotation.</title>
        <authorList>
            <consortium name="The Broad Institute Genomics Platform"/>
            <consortium name="The Broad Institute Genome Sequencing Center for Infectious Disease"/>
            <person name="Wu L."/>
            <person name="Ma J."/>
        </authorList>
    </citation>
    <scope>NUCLEOTIDE SEQUENCE [LARGE SCALE GENOMIC DNA]</scope>
    <source>
        <strain evidence="3">CGMCC 1.15795</strain>
    </source>
</reference>
<comment type="caution">
    <text evidence="2">The sequence shown here is derived from an EMBL/GenBank/DDBJ whole genome shotgun (WGS) entry which is preliminary data.</text>
</comment>
<proteinExistence type="predicted"/>
<protein>
    <submittedName>
        <fullName evidence="2">Helix-turn-helix domain-containing protein</fullName>
    </submittedName>
</protein>
<accession>A0ABW4QXL6</accession>